<dbReference type="InterPro" id="IPR058594">
    <property type="entry name" value="PB1-like_dom_pln"/>
</dbReference>
<dbReference type="InterPro" id="IPR006564">
    <property type="entry name" value="Znf_PMZ"/>
</dbReference>
<comment type="caution">
    <text evidence="7">The sequence shown here is derived from an EMBL/GenBank/DDBJ whole genome shotgun (WGS) entry which is preliminary data.</text>
</comment>
<organism evidence="7 8">
    <name type="scientific">Corchorus capsularis</name>
    <name type="common">Jute</name>
    <dbReference type="NCBI Taxonomy" id="210143"/>
    <lineage>
        <taxon>Eukaryota</taxon>
        <taxon>Viridiplantae</taxon>
        <taxon>Streptophyta</taxon>
        <taxon>Embryophyta</taxon>
        <taxon>Tracheophyta</taxon>
        <taxon>Spermatophyta</taxon>
        <taxon>Magnoliopsida</taxon>
        <taxon>eudicotyledons</taxon>
        <taxon>Gunneridae</taxon>
        <taxon>Pentapetalae</taxon>
        <taxon>rosids</taxon>
        <taxon>malvids</taxon>
        <taxon>Malvales</taxon>
        <taxon>Malvaceae</taxon>
        <taxon>Grewioideae</taxon>
        <taxon>Apeibeae</taxon>
        <taxon>Corchorus</taxon>
    </lineage>
</organism>
<keyword evidence="8" id="KW-1185">Reference proteome</keyword>
<reference evidence="7 8" key="1">
    <citation type="submission" date="2013-09" db="EMBL/GenBank/DDBJ databases">
        <title>Corchorus capsularis genome sequencing.</title>
        <authorList>
            <person name="Alam M."/>
            <person name="Haque M.S."/>
            <person name="Islam M.S."/>
            <person name="Emdad E.M."/>
            <person name="Islam M.M."/>
            <person name="Ahmed B."/>
            <person name="Halim A."/>
            <person name="Hossen Q.M.M."/>
            <person name="Hossain M.Z."/>
            <person name="Ahmed R."/>
            <person name="Khan M.M."/>
            <person name="Islam R."/>
            <person name="Rashid M.M."/>
            <person name="Khan S.A."/>
            <person name="Rahman M.S."/>
            <person name="Alam M."/>
        </authorList>
    </citation>
    <scope>NUCLEOTIDE SEQUENCE [LARGE SCALE GENOMIC DNA]</scope>
    <source>
        <strain evidence="8">cv. CVL-1</strain>
        <tissue evidence="7">Whole seedling</tissue>
    </source>
</reference>
<gene>
    <name evidence="7" type="ORF">CCACVL1_25874</name>
</gene>
<dbReference type="Proteomes" id="UP000188268">
    <property type="component" value="Unassembled WGS sequence"/>
</dbReference>
<dbReference type="Pfam" id="PF26130">
    <property type="entry name" value="PB1-like"/>
    <property type="match status" value="1"/>
</dbReference>
<dbReference type="InterPro" id="IPR007527">
    <property type="entry name" value="Znf_SWIM"/>
</dbReference>
<dbReference type="PANTHER" id="PTHR31973">
    <property type="entry name" value="POLYPROTEIN, PUTATIVE-RELATED"/>
    <property type="match status" value="1"/>
</dbReference>
<protein>
    <submittedName>
        <fullName evidence="7">Zinc finger, PMZ-type</fullName>
    </submittedName>
</protein>
<feature type="region of interest" description="Disordered" evidence="5">
    <location>
        <begin position="236"/>
        <end position="258"/>
    </location>
</feature>
<evidence type="ECO:0000259" key="6">
    <source>
        <dbReference type="PROSITE" id="PS50966"/>
    </source>
</evidence>
<proteinExistence type="predicted"/>
<name>A0A1R3GGS3_COCAP</name>
<sequence length="505" mass="58500">MQSTSASIRESEVTEKEPVNDEYDYLNWFPEIVHDVVEEEPPMKLVYHHGGGFITEPTLRYVNGEVREFDWWDVDKLCSWRFFNIAMDIGYKMEKIQYCDKDDALETGLKDLESDERNSVEVDTTSIEESGDENVEEDGVDEELNSKKLIWDNDDDNGELVTSRVKLSKAIEHEEQLWNEINDVNEDAVIEDNPGLETAGPTRRAKSRANKGFSDFPKPRPRRKVEEVYFDSSDLGSFSETGSDTDSDDATRHPSSKLRFRPDAPIELYKEQNFSAQPVFGKEDLDISDCMGWTGLLNAIGDGMPFVEQRRCARHIYARWEAREKPIITMLEEIRLYVMRRIVKNRQQALDWKTDYGPSILAKLEKNWKRVDNWEVDWDGGVAFEVYHDDIELNLRERFIVSLEGRTCSCRGWDVSGVPCHYAIATILYCGKEPTDYLDDCFKRDEFLKAYQSLLHPCQGPTFWSKGNGDDILPPLVRKPKGRDKKERRREALEGQKHSAKMSRI</sequence>
<dbReference type="Gramene" id="OMO57259">
    <property type="protein sequence ID" value="OMO57259"/>
    <property type="gene ID" value="CCACVL1_25874"/>
</dbReference>
<evidence type="ECO:0000256" key="2">
    <source>
        <dbReference type="ARBA" id="ARBA00022771"/>
    </source>
</evidence>
<feature type="region of interest" description="Disordered" evidence="5">
    <location>
        <begin position="192"/>
        <end position="220"/>
    </location>
</feature>
<evidence type="ECO:0000256" key="4">
    <source>
        <dbReference type="PROSITE-ProRule" id="PRU00325"/>
    </source>
</evidence>
<dbReference type="SMART" id="SM00575">
    <property type="entry name" value="ZnF_PMZ"/>
    <property type="match status" value="1"/>
</dbReference>
<keyword evidence="2 4" id="KW-0863">Zinc-finger</keyword>
<feature type="compositionally biased region" description="Acidic residues" evidence="5">
    <location>
        <begin position="129"/>
        <end position="141"/>
    </location>
</feature>
<keyword evidence="3" id="KW-0862">Zinc</keyword>
<dbReference type="OrthoDB" id="687700at2759"/>
<evidence type="ECO:0000256" key="1">
    <source>
        <dbReference type="ARBA" id="ARBA00022723"/>
    </source>
</evidence>
<accession>A0A1R3GGS3</accession>
<evidence type="ECO:0000313" key="7">
    <source>
        <dbReference type="EMBL" id="OMO57259.1"/>
    </source>
</evidence>
<evidence type="ECO:0000256" key="5">
    <source>
        <dbReference type="SAM" id="MobiDB-lite"/>
    </source>
</evidence>
<dbReference type="AlphaFoldDB" id="A0A1R3GGS3"/>
<evidence type="ECO:0000313" key="8">
    <source>
        <dbReference type="Proteomes" id="UP000188268"/>
    </source>
</evidence>
<keyword evidence="1" id="KW-0479">Metal-binding</keyword>
<feature type="region of interest" description="Disordered" evidence="5">
    <location>
        <begin position="114"/>
        <end position="141"/>
    </location>
</feature>
<dbReference type="GO" id="GO:0008270">
    <property type="term" value="F:zinc ion binding"/>
    <property type="evidence" value="ECO:0007669"/>
    <property type="project" value="UniProtKB-KW"/>
</dbReference>
<dbReference type="Pfam" id="PF04434">
    <property type="entry name" value="SWIM"/>
    <property type="match status" value="1"/>
</dbReference>
<feature type="compositionally biased region" description="Basic residues" evidence="5">
    <location>
        <begin position="478"/>
        <end position="488"/>
    </location>
</feature>
<dbReference type="PROSITE" id="PS50966">
    <property type="entry name" value="ZF_SWIM"/>
    <property type="match status" value="1"/>
</dbReference>
<dbReference type="EMBL" id="AWWV01014398">
    <property type="protein sequence ID" value="OMO57259.1"/>
    <property type="molecule type" value="Genomic_DNA"/>
</dbReference>
<feature type="region of interest" description="Disordered" evidence="5">
    <location>
        <begin position="469"/>
        <end position="505"/>
    </location>
</feature>
<feature type="domain" description="SWIM-type" evidence="6">
    <location>
        <begin position="399"/>
        <end position="431"/>
    </location>
</feature>
<evidence type="ECO:0000256" key="3">
    <source>
        <dbReference type="ARBA" id="ARBA00022833"/>
    </source>
</evidence>
<dbReference type="PANTHER" id="PTHR31973:SF187">
    <property type="entry name" value="MUTATOR TRANSPOSASE MUDRA PROTEIN"/>
    <property type="match status" value="1"/>
</dbReference>